<dbReference type="Gene3D" id="1.10.150.80">
    <property type="entry name" value="HRDC domain"/>
    <property type="match status" value="1"/>
</dbReference>
<dbReference type="InterPro" id="IPR002121">
    <property type="entry name" value="HRDC_dom"/>
</dbReference>
<feature type="domain" description="HRDC" evidence="1">
    <location>
        <begin position="75"/>
        <end position="155"/>
    </location>
</feature>
<dbReference type="SUPFAM" id="SSF47819">
    <property type="entry name" value="HRDC-like"/>
    <property type="match status" value="1"/>
</dbReference>
<dbReference type="EMBL" id="LUUK01000204">
    <property type="protein sequence ID" value="OAI14086.1"/>
    <property type="molecule type" value="Genomic_DNA"/>
</dbReference>
<evidence type="ECO:0000259" key="1">
    <source>
        <dbReference type="PROSITE" id="PS50967"/>
    </source>
</evidence>
<dbReference type="InterPro" id="IPR010997">
    <property type="entry name" value="HRDC-like_sf"/>
</dbReference>
<dbReference type="RefSeq" id="WP_064031092.1">
    <property type="nucleotide sequence ID" value="NZ_LUUK01000204.1"/>
</dbReference>
<proteinExistence type="predicted"/>
<accession>A0A177N7S1</accession>
<reference evidence="3" key="1">
    <citation type="submission" date="2016-03" db="EMBL/GenBank/DDBJ databases">
        <authorList>
            <person name="Heylen K."/>
            <person name="De Vos P."/>
            <person name="Vekeman B."/>
        </authorList>
    </citation>
    <scope>NUCLEOTIDE SEQUENCE [LARGE SCALE GENOMIC DNA]</scope>
    <source>
        <strain evidence="3">R-45383</strain>
    </source>
</reference>
<comment type="caution">
    <text evidence="2">The sequence shown here is derived from an EMBL/GenBank/DDBJ whole genome shotgun (WGS) entry which is preliminary data.</text>
</comment>
<keyword evidence="3" id="KW-1185">Reference proteome</keyword>
<dbReference type="PROSITE" id="PS50967">
    <property type="entry name" value="HRDC"/>
    <property type="match status" value="1"/>
</dbReference>
<dbReference type="OrthoDB" id="7063921at2"/>
<dbReference type="AlphaFoldDB" id="A0A177N7S1"/>
<dbReference type="Pfam" id="PF00570">
    <property type="entry name" value="HRDC"/>
    <property type="match status" value="1"/>
</dbReference>
<organism evidence="2 3">
    <name type="scientific">Methylomonas koyamae</name>
    <dbReference type="NCBI Taxonomy" id="702114"/>
    <lineage>
        <taxon>Bacteria</taxon>
        <taxon>Pseudomonadati</taxon>
        <taxon>Pseudomonadota</taxon>
        <taxon>Gammaproteobacteria</taxon>
        <taxon>Methylococcales</taxon>
        <taxon>Methylococcaceae</taxon>
        <taxon>Methylomonas</taxon>
    </lineage>
</organism>
<name>A0A177N7S1_9GAMM</name>
<dbReference type="GO" id="GO:0003676">
    <property type="term" value="F:nucleic acid binding"/>
    <property type="evidence" value="ECO:0007669"/>
    <property type="project" value="InterPro"/>
</dbReference>
<evidence type="ECO:0000313" key="2">
    <source>
        <dbReference type="EMBL" id="OAI14086.1"/>
    </source>
</evidence>
<dbReference type="Proteomes" id="UP000077628">
    <property type="component" value="Unassembled WGS sequence"/>
</dbReference>
<protein>
    <recommendedName>
        <fullName evidence="1">HRDC domain-containing protein</fullName>
    </recommendedName>
</protein>
<dbReference type="SMART" id="SM00341">
    <property type="entry name" value="HRDC"/>
    <property type="match status" value="1"/>
</dbReference>
<evidence type="ECO:0000313" key="3">
    <source>
        <dbReference type="Proteomes" id="UP000077628"/>
    </source>
</evidence>
<dbReference type="GO" id="GO:0000166">
    <property type="term" value="F:nucleotide binding"/>
    <property type="evidence" value="ECO:0007669"/>
    <property type="project" value="InterPro"/>
</dbReference>
<dbReference type="InterPro" id="IPR044876">
    <property type="entry name" value="HRDC_dom_sf"/>
</dbReference>
<dbReference type="STRING" id="702114.A1355_12750"/>
<sequence length="159" mass="17488">MKYQFFRIPVADSAQAEAELNAFCAQHKVASIDKQFVAAGADSCWAFCIAYLEKAALSDIGKPKPAKIDYREVLDEADFAIYARLRDLRKTLADQEGTPPYNIFTNEQLAAMVQQRIRSKSGILSLPGVGQGRVDKYADAFLACLLLPPANCAPDSDRP</sequence>
<gene>
    <name evidence="2" type="ORF">A1355_12750</name>
</gene>